<reference evidence="1" key="1">
    <citation type="submission" date="2019-07" db="EMBL/GenBank/DDBJ databases">
        <title>Genomic Encyclopedia of Type Strains, Phase IV (KMG-IV): sequencing the most valuable type-strain genomes for metagenomic binning, comparative biology and taxonomic classification.</title>
        <authorList>
            <person name="Goeker M."/>
        </authorList>
    </citation>
    <scope>NUCLEOTIDE SEQUENCE</scope>
    <source>
        <strain evidence="1">DSM 44596</strain>
    </source>
</reference>
<dbReference type="SUPFAM" id="SSF48619">
    <property type="entry name" value="Phospholipase A2, PLA2"/>
    <property type="match status" value="1"/>
</dbReference>
<proteinExistence type="predicted"/>
<evidence type="ECO:0000313" key="1">
    <source>
        <dbReference type="EMBL" id="TYQ01412.1"/>
    </source>
</evidence>
<comment type="caution">
    <text evidence="1">The sequence shown here is derived from an EMBL/GenBank/DDBJ whole genome shotgun (WGS) entry which is preliminary data.</text>
</comment>
<dbReference type="GO" id="GO:0006644">
    <property type="term" value="P:phospholipid metabolic process"/>
    <property type="evidence" value="ECO:0007669"/>
    <property type="project" value="InterPro"/>
</dbReference>
<dbReference type="EMBL" id="VNIQ01000008">
    <property type="protein sequence ID" value="TYQ01412.1"/>
    <property type="molecule type" value="Genomic_DNA"/>
</dbReference>
<name>A0A652YJN6_NOCGL</name>
<dbReference type="GO" id="GO:0050482">
    <property type="term" value="P:arachidonate secretion"/>
    <property type="evidence" value="ECO:0007669"/>
    <property type="project" value="InterPro"/>
</dbReference>
<dbReference type="InterPro" id="IPR036444">
    <property type="entry name" value="PLipase_A2_dom_sf"/>
</dbReference>
<sequence>MRITRATTLPQRSAIWATQRSATWAALSVVAAATVTISAAPRDVQAAAPENHLAAQAVAAVTSSDAAPSVPRDFAAFSGYEPVIVAGHLANPNGACSSPVPLPDEFDSACKAHDLGYDLLRYAQFHGDELGPWARQALDGQLDQRMHDACDTRESPASRSYCFAMADIATTAVNGNSWRQNYLTPVQESGFGYAAAGVLGLSALGLTFLRPRRPAAAGAYSQKAVAA</sequence>
<accession>A0A652YJN6</accession>
<dbReference type="AlphaFoldDB" id="A0A652YJN6"/>
<evidence type="ECO:0008006" key="2">
    <source>
        <dbReference type="Google" id="ProtNLM"/>
    </source>
</evidence>
<dbReference type="GO" id="GO:0004623">
    <property type="term" value="F:phospholipase A2 activity"/>
    <property type="evidence" value="ECO:0007669"/>
    <property type="project" value="InterPro"/>
</dbReference>
<gene>
    <name evidence="1" type="ORF">FNL38_108272</name>
</gene>
<dbReference type="Gene3D" id="1.20.90.10">
    <property type="entry name" value="Phospholipase A2 domain"/>
    <property type="match status" value="1"/>
</dbReference>
<protein>
    <recommendedName>
        <fullName evidence="2">Phospholipase A2-like protein</fullName>
    </recommendedName>
</protein>
<organism evidence="1">
    <name type="scientific">Nocardia globerula</name>
    <dbReference type="NCBI Taxonomy" id="1818"/>
    <lineage>
        <taxon>Bacteria</taxon>
        <taxon>Bacillati</taxon>
        <taxon>Actinomycetota</taxon>
        <taxon>Actinomycetes</taxon>
        <taxon>Mycobacteriales</taxon>
        <taxon>Nocardiaceae</taxon>
        <taxon>Nocardia</taxon>
    </lineage>
</organism>